<feature type="modified residue" description="4-aspartylphosphate" evidence="5">
    <location>
        <position position="57"/>
    </location>
</feature>
<dbReference type="Gene3D" id="3.40.50.2300">
    <property type="match status" value="1"/>
</dbReference>
<comment type="caution">
    <text evidence="8">The sequence shown here is derived from an EMBL/GenBank/DDBJ whole genome shotgun (WGS) entry which is preliminary data.</text>
</comment>
<dbReference type="Pfam" id="PF00072">
    <property type="entry name" value="Response_reg"/>
    <property type="match status" value="1"/>
</dbReference>
<dbReference type="PANTHER" id="PTHR43214:SF24">
    <property type="entry name" value="TRANSCRIPTIONAL REGULATORY PROTEIN NARL-RELATED"/>
    <property type="match status" value="1"/>
</dbReference>
<evidence type="ECO:0000313" key="9">
    <source>
        <dbReference type="Proteomes" id="UP000249886"/>
    </source>
</evidence>
<evidence type="ECO:0000256" key="3">
    <source>
        <dbReference type="ARBA" id="ARBA00023125"/>
    </source>
</evidence>
<proteinExistence type="predicted"/>
<reference evidence="8 9" key="1">
    <citation type="submission" date="2018-06" db="EMBL/GenBank/DDBJ databases">
        <authorList>
            <consortium name="Pathogen Informatics"/>
            <person name="Doyle S."/>
        </authorList>
    </citation>
    <scope>NUCLEOTIDE SEQUENCE [LARGE SCALE GENOMIC DNA]</scope>
    <source>
        <strain evidence="8 9">NCTC10254</strain>
    </source>
</reference>
<evidence type="ECO:0000259" key="6">
    <source>
        <dbReference type="PROSITE" id="PS50043"/>
    </source>
</evidence>
<name>A0A6H9XS37_9CORY</name>
<dbReference type="CDD" id="cd17535">
    <property type="entry name" value="REC_NarL-like"/>
    <property type="match status" value="1"/>
</dbReference>
<dbReference type="PROSITE" id="PS00622">
    <property type="entry name" value="HTH_LUXR_1"/>
    <property type="match status" value="1"/>
</dbReference>
<dbReference type="CDD" id="cd06170">
    <property type="entry name" value="LuxR_C_like"/>
    <property type="match status" value="1"/>
</dbReference>
<dbReference type="InterPro" id="IPR000792">
    <property type="entry name" value="Tscrpt_reg_LuxR_C"/>
</dbReference>
<dbReference type="InterPro" id="IPR039420">
    <property type="entry name" value="WalR-like"/>
</dbReference>
<dbReference type="InterPro" id="IPR016032">
    <property type="entry name" value="Sig_transdc_resp-reg_C-effctor"/>
</dbReference>
<dbReference type="PANTHER" id="PTHR43214">
    <property type="entry name" value="TWO-COMPONENT RESPONSE REGULATOR"/>
    <property type="match status" value="1"/>
</dbReference>
<evidence type="ECO:0000256" key="5">
    <source>
        <dbReference type="PROSITE-ProRule" id="PRU00169"/>
    </source>
</evidence>
<dbReference type="PRINTS" id="PR00038">
    <property type="entry name" value="HTHLUXR"/>
</dbReference>
<evidence type="ECO:0000259" key="7">
    <source>
        <dbReference type="PROSITE" id="PS50110"/>
    </source>
</evidence>
<dbReference type="SUPFAM" id="SSF46894">
    <property type="entry name" value="C-terminal effector domain of the bipartite response regulators"/>
    <property type="match status" value="1"/>
</dbReference>
<dbReference type="GO" id="GO:0006355">
    <property type="term" value="P:regulation of DNA-templated transcription"/>
    <property type="evidence" value="ECO:0007669"/>
    <property type="project" value="InterPro"/>
</dbReference>
<dbReference type="AlphaFoldDB" id="A0A6H9XS37"/>
<protein>
    <submittedName>
        <fullName evidence="8">Two-component system response regulator</fullName>
    </submittedName>
</protein>
<feature type="domain" description="HTH luxR-type" evidence="6">
    <location>
        <begin position="147"/>
        <end position="212"/>
    </location>
</feature>
<evidence type="ECO:0000313" key="8">
    <source>
        <dbReference type="EMBL" id="SPW33673.1"/>
    </source>
</evidence>
<dbReference type="SMART" id="SM00448">
    <property type="entry name" value="REC"/>
    <property type="match status" value="1"/>
</dbReference>
<dbReference type="InterPro" id="IPR058245">
    <property type="entry name" value="NreC/VraR/RcsB-like_REC"/>
</dbReference>
<evidence type="ECO:0000256" key="4">
    <source>
        <dbReference type="ARBA" id="ARBA00023163"/>
    </source>
</evidence>
<sequence>MENLIRVVIADDEALIRAGLATILQASGDIEVIGEASTGEEALTVAQRLQPDVVCMDIRMPGGDGLEATRRIQQLEPAPAVIVITTFDMDEYVFGALEAGACGILLKDSSMTDLVEGVRRAALGEGLVDASLTRRVIAEFTRRKSIFTSSSEVLTPRELDCVAQLCQGMSNNEIATTLFLEPSTVKTHLSSAMAKTGTHNRVQLVIWAFRNGVVE</sequence>
<feature type="domain" description="Response regulatory" evidence="7">
    <location>
        <begin position="6"/>
        <end position="122"/>
    </location>
</feature>
<keyword evidence="1 5" id="KW-0597">Phosphoprotein</keyword>
<dbReference type="EMBL" id="UARK01000034">
    <property type="protein sequence ID" value="SPW33673.1"/>
    <property type="molecule type" value="Genomic_DNA"/>
</dbReference>
<accession>A0A6H9XS37</accession>
<evidence type="ECO:0000256" key="2">
    <source>
        <dbReference type="ARBA" id="ARBA00023015"/>
    </source>
</evidence>
<evidence type="ECO:0000256" key="1">
    <source>
        <dbReference type="ARBA" id="ARBA00022553"/>
    </source>
</evidence>
<dbReference type="InterPro" id="IPR011006">
    <property type="entry name" value="CheY-like_superfamily"/>
</dbReference>
<dbReference type="Pfam" id="PF00196">
    <property type="entry name" value="GerE"/>
    <property type="match status" value="1"/>
</dbReference>
<dbReference type="SMART" id="SM00421">
    <property type="entry name" value="HTH_LUXR"/>
    <property type="match status" value="1"/>
</dbReference>
<dbReference type="PROSITE" id="PS50110">
    <property type="entry name" value="RESPONSE_REGULATORY"/>
    <property type="match status" value="1"/>
</dbReference>
<keyword evidence="4" id="KW-0804">Transcription</keyword>
<dbReference type="SUPFAM" id="SSF52172">
    <property type="entry name" value="CheY-like"/>
    <property type="match status" value="1"/>
</dbReference>
<keyword evidence="2" id="KW-0805">Transcription regulation</keyword>
<dbReference type="PROSITE" id="PS50043">
    <property type="entry name" value="HTH_LUXR_2"/>
    <property type="match status" value="1"/>
</dbReference>
<dbReference type="GeneID" id="84574555"/>
<dbReference type="GO" id="GO:0000160">
    <property type="term" value="P:phosphorelay signal transduction system"/>
    <property type="evidence" value="ECO:0007669"/>
    <property type="project" value="InterPro"/>
</dbReference>
<dbReference type="Proteomes" id="UP000249886">
    <property type="component" value="Unassembled WGS sequence"/>
</dbReference>
<dbReference type="InterPro" id="IPR001789">
    <property type="entry name" value="Sig_transdc_resp-reg_receiver"/>
</dbReference>
<gene>
    <name evidence="8" type="primary">vraR_5</name>
    <name evidence="8" type="ORF">NCTC10254_02456</name>
</gene>
<dbReference type="GO" id="GO:0003677">
    <property type="term" value="F:DNA binding"/>
    <property type="evidence" value="ECO:0007669"/>
    <property type="project" value="UniProtKB-KW"/>
</dbReference>
<keyword evidence="3" id="KW-0238">DNA-binding</keyword>
<dbReference type="RefSeq" id="WP_005521348.1">
    <property type="nucleotide sequence ID" value="NZ_CP050134.2"/>
</dbReference>
<organism evidence="8 9">
    <name type="scientific">Corynebacterium matruchotii</name>
    <dbReference type="NCBI Taxonomy" id="43768"/>
    <lineage>
        <taxon>Bacteria</taxon>
        <taxon>Bacillati</taxon>
        <taxon>Actinomycetota</taxon>
        <taxon>Actinomycetes</taxon>
        <taxon>Mycobacteriales</taxon>
        <taxon>Corynebacteriaceae</taxon>
        <taxon>Corynebacterium</taxon>
    </lineage>
</organism>